<protein>
    <submittedName>
        <fullName evidence="1">Uncharacterized protein</fullName>
    </submittedName>
</protein>
<organism evidence="1">
    <name type="scientific">Arion vulgaris</name>
    <dbReference type="NCBI Taxonomy" id="1028688"/>
    <lineage>
        <taxon>Eukaryota</taxon>
        <taxon>Metazoa</taxon>
        <taxon>Spiralia</taxon>
        <taxon>Lophotrochozoa</taxon>
        <taxon>Mollusca</taxon>
        <taxon>Gastropoda</taxon>
        <taxon>Heterobranchia</taxon>
        <taxon>Euthyneura</taxon>
        <taxon>Panpulmonata</taxon>
        <taxon>Eupulmonata</taxon>
        <taxon>Stylommatophora</taxon>
        <taxon>Helicina</taxon>
        <taxon>Arionoidea</taxon>
        <taxon>Arionidae</taxon>
        <taxon>Arion</taxon>
    </lineage>
</organism>
<sequence>VNRFRFKLKTFRTTEKRFTHFAIETPKIRDLLNQQTSTIIVVYSDLKRENTLCFSAQTMNRLTTSVNNSQ</sequence>
<feature type="non-terminal residue" evidence="1">
    <location>
        <position position="1"/>
    </location>
</feature>
<accession>A0A0B6XUA2</accession>
<name>A0A0B6XUA2_9EUPU</name>
<evidence type="ECO:0000313" key="1">
    <source>
        <dbReference type="EMBL" id="CEK47474.1"/>
    </source>
</evidence>
<dbReference type="EMBL" id="HACG01000609">
    <property type="protein sequence ID" value="CEK47474.1"/>
    <property type="molecule type" value="Transcribed_RNA"/>
</dbReference>
<reference evidence="1" key="1">
    <citation type="submission" date="2014-12" db="EMBL/GenBank/DDBJ databases">
        <title>Insight into the proteome of Arion vulgaris.</title>
        <authorList>
            <person name="Aradska J."/>
            <person name="Bulat T."/>
            <person name="Smidak R."/>
            <person name="Sarate P."/>
            <person name="Gangsoo J."/>
            <person name="Sialana F."/>
            <person name="Bilban M."/>
            <person name="Lubec G."/>
        </authorList>
    </citation>
    <scope>NUCLEOTIDE SEQUENCE</scope>
    <source>
        <tissue evidence="1">Skin</tissue>
    </source>
</reference>
<dbReference type="AlphaFoldDB" id="A0A0B6XUA2"/>
<gene>
    <name evidence="1" type="primary">ORF1451</name>
</gene>
<proteinExistence type="predicted"/>
<feature type="non-terminal residue" evidence="1">
    <location>
        <position position="70"/>
    </location>
</feature>